<feature type="region of interest" description="Disordered" evidence="1">
    <location>
        <begin position="1"/>
        <end position="31"/>
    </location>
</feature>
<dbReference type="EMBL" id="CABVIB010000011">
    <property type="protein sequence ID" value="VVN99186.1"/>
    <property type="molecule type" value="Genomic_DNA"/>
</dbReference>
<sequence length="31" mass="3666">MRNRNPYKIRFTPQRDFESQSHRTSITGGGK</sequence>
<evidence type="ECO:0000256" key="1">
    <source>
        <dbReference type="SAM" id="MobiDB-lite"/>
    </source>
</evidence>
<dbReference type="AlphaFoldDB" id="A0A5E7C3T1"/>
<evidence type="ECO:0000313" key="3">
    <source>
        <dbReference type="Proteomes" id="UP000326018"/>
    </source>
</evidence>
<organism evidence="2 3">
    <name type="scientific">Pseudomonas fluorescens</name>
    <dbReference type="NCBI Taxonomy" id="294"/>
    <lineage>
        <taxon>Bacteria</taxon>
        <taxon>Pseudomonadati</taxon>
        <taxon>Pseudomonadota</taxon>
        <taxon>Gammaproteobacteria</taxon>
        <taxon>Pseudomonadales</taxon>
        <taxon>Pseudomonadaceae</taxon>
        <taxon>Pseudomonas</taxon>
    </lineage>
</organism>
<protein>
    <submittedName>
        <fullName evidence="2">Uncharacterized protein</fullName>
    </submittedName>
</protein>
<evidence type="ECO:0000313" key="2">
    <source>
        <dbReference type="EMBL" id="VVN99186.1"/>
    </source>
</evidence>
<name>A0A5E7C3T1_PSEFL</name>
<gene>
    <name evidence="2" type="ORF">PS712_02524</name>
</gene>
<accession>A0A5E7C3T1</accession>
<dbReference type="Proteomes" id="UP000326018">
    <property type="component" value="Unassembled WGS sequence"/>
</dbReference>
<reference evidence="2 3" key="1">
    <citation type="submission" date="2019-09" db="EMBL/GenBank/DDBJ databases">
        <authorList>
            <person name="Chandra G."/>
            <person name="Truman W A."/>
        </authorList>
    </citation>
    <scope>NUCLEOTIDE SEQUENCE [LARGE SCALE GENOMIC DNA]</scope>
    <source>
        <strain evidence="2">PS712</strain>
    </source>
</reference>
<feature type="compositionally biased region" description="Polar residues" evidence="1">
    <location>
        <begin position="22"/>
        <end position="31"/>
    </location>
</feature>
<proteinExistence type="predicted"/>